<evidence type="ECO:0000313" key="5">
    <source>
        <dbReference type="Proteomes" id="UP000537141"/>
    </source>
</evidence>
<dbReference type="InterPro" id="IPR050955">
    <property type="entry name" value="Plant_Biomass_Hydrol_Est"/>
</dbReference>
<evidence type="ECO:0000256" key="3">
    <source>
        <dbReference type="SAM" id="SignalP"/>
    </source>
</evidence>
<proteinExistence type="predicted"/>
<name>A0A7X0NFR7_9GAMM</name>
<feature type="chain" id="PRO_5031512683" evidence="3">
    <location>
        <begin position="26"/>
        <end position="308"/>
    </location>
</feature>
<keyword evidence="2" id="KW-0378">Hydrolase</keyword>
<dbReference type="SUPFAM" id="SSF53474">
    <property type="entry name" value="alpha/beta-Hydrolases"/>
    <property type="match status" value="2"/>
</dbReference>
<evidence type="ECO:0000313" key="4">
    <source>
        <dbReference type="EMBL" id="MBB6542634.1"/>
    </source>
</evidence>
<dbReference type="GO" id="GO:0016787">
    <property type="term" value="F:hydrolase activity"/>
    <property type="evidence" value="ECO:0007669"/>
    <property type="project" value="UniProtKB-KW"/>
</dbReference>
<dbReference type="InterPro" id="IPR029058">
    <property type="entry name" value="AB_hydrolase_fold"/>
</dbReference>
<dbReference type="Gene3D" id="3.40.50.1820">
    <property type="entry name" value="alpha/beta hydrolase"/>
    <property type="match status" value="1"/>
</dbReference>
<keyword evidence="1 3" id="KW-0732">Signal</keyword>
<dbReference type="PANTHER" id="PTHR43037:SF1">
    <property type="entry name" value="BLL1128 PROTEIN"/>
    <property type="match status" value="1"/>
</dbReference>
<reference evidence="4 5" key="1">
    <citation type="submission" date="2020-08" db="EMBL/GenBank/DDBJ databases">
        <title>Genomic Encyclopedia of Type Strains, Phase IV (KMG-IV): sequencing the most valuable type-strain genomes for metagenomic binning, comparative biology and taxonomic classification.</title>
        <authorList>
            <person name="Goeker M."/>
        </authorList>
    </citation>
    <scope>NUCLEOTIDE SEQUENCE [LARGE SCALE GENOMIC DNA]</scope>
    <source>
        <strain evidence="4 5">DSM 26287</strain>
    </source>
</reference>
<organism evidence="4 5">
    <name type="scientific">Thalassotalea piscium</name>
    <dbReference type="NCBI Taxonomy" id="1230533"/>
    <lineage>
        <taxon>Bacteria</taxon>
        <taxon>Pseudomonadati</taxon>
        <taxon>Pseudomonadota</taxon>
        <taxon>Gammaproteobacteria</taxon>
        <taxon>Alteromonadales</taxon>
        <taxon>Colwelliaceae</taxon>
        <taxon>Thalassotalea</taxon>
    </lineage>
</organism>
<dbReference type="AlphaFoldDB" id="A0A7X0NFR7"/>
<gene>
    <name evidence="4" type="ORF">HNQ55_001133</name>
</gene>
<dbReference type="PANTHER" id="PTHR43037">
    <property type="entry name" value="UNNAMED PRODUCT-RELATED"/>
    <property type="match status" value="1"/>
</dbReference>
<feature type="signal peptide" evidence="3">
    <location>
        <begin position="1"/>
        <end position="25"/>
    </location>
</feature>
<dbReference type="EMBL" id="JACHHU010000006">
    <property type="protein sequence ID" value="MBB6542634.1"/>
    <property type="molecule type" value="Genomic_DNA"/>
</dbReference>
<evidence type="ECO:0000256" key="1">
    <source>
        <dbReference type="ARBA" id="ARBA00022729"/>
    </source>
</evidence>
<dbReference type="InterPro" id="IPR010126">
    <property type="entry name" value="Esterase_phb"/>
</dbReference>
<keyword evidence="5" id="KW-1185">Reference proteome</keyword>
<protein>
    <submittedName>
        <fullName evidence="4">Poly(Hydroxyalkanoate) depolymerase family esterase</fullName>
    </submittedName>
</protein>
<sequence length="308" mass="33726">MRLLSKTLLISLLATFVFTSQAVLAKFTSLTNFGDNPGELTASYYPSKSDNLVVLLHGCVQNGEELAEQSGFLGLAKSNNFTLLVPQQNENNNIKTCFNWFSPQDIDKDQGETLSLKNMILHTKAETKAENVYIVGLSAGGAMASVMLVNYPELFESGAIIAGVPFPCANNLIKAIACMRSGPSQTPTELTDLVQKANPKQQNWPTLTIWTGNEDKVVHPLNSHVLAQHWAILNQITSTPVVERKQGYQISKWLDQENNARVKLIEIEDMGHGISVNPTAENGGKEAAFIIKAPLAAAKSIVNYWKLN</sequence>
<dbReference type="Pfam" id="PF10503">
    <property type="entry name" value="Esterase_PHB"/>
    <property type="match status" value="1"/>
</dbReference>
<evidence type="ECO:0000256" key="2">
    <source>
        <dbReference type="ARBA" id="ARBA00022801"/>
    </source>
</evidence>
<dbReference type="Proteomes" id="UP000537141">
    <property type="component" value="Unassembled WGS sequence"/>
</dbReference>
<dbReference type="RefSeq" id="WP_184423456.1">
    <property type="nucleotide sequence ID" value="NZ_AP027362.1"/>
</dbReference>
<comment type="caution">
    <text evidence="4">The sequence shown here is derived from an EMBL/GenBank/DDBJ whole genome shotgun (WGS) entry which is preliminary data.</text>
</comment>
<dbReference type="GO" id="GO:0005576">
    <property type="term" value="C:extracellular region"/>
    <property type="evidence" value="ECO:0007669"/>
    <property type="project" value="InterPro"/>
</dbReference>
<accession>A0A7X0NFR7</accession>
<dbReference type="NCBIfam" id="TIGR01840">
    <property type="entry name" value="esterase_phb"/>
    <property type="match status" value="1"/>
</dbReference>